<organism evidence="1 2">
    <name type="scientific">Micromonospora lupini str. Lupac 08</name>
    <dbReference type="NCBI Taxonomy" id="1150864"/>
    <lineage>
        <taxon>Bacteria</taxon>
        <taxon>Bacillati</taxon>
        <taxon>Actinomycetota</taxon>
        <taxon>Actinomycetes</taxon>
        <taxon>Micromonosporales</taxon>
        <taxon>Micromonosporaceae</taxon>
        <taxon>Micromonospora</taxon>
    </lineage>
</organism>
<dbReference type="RefSeq" id="WP_007457279.1">
    <property type="nucleotide sequence ID" value="NZ_HF570108.1"/>
</dbReference>
<accession>I0KZG7</accession>
<dbReference type="STRING" id="1150864.MILUP08_41881"/>
<dbReference type="EMBL" id="CAIE01000016">
    <property type="protein sequence ID" value="CCH16964.1"/>
    <property type="molecule type" value="Genomic_DNA"/>
</dbReference>
<dbReference type="OrthoDB" id="3396949at2"/>
<reference evidence="2" key="1">
    <citation type="journal article" date="2012" name="J. Bacteriol.">
        <title>Genome Sequence of Micromonospora lupini Lupac 08, Isolated from Root Nodules of Lupinus angustifolius.</title>
        <authorList>
            <person name="Alonso-Vega P."/>
            <person name="Normand P."/>
            <person name="Bacigalupe R."/>
            <person name="Pujic P."/>
            <person name="Lajus A."/>
            <person name="Vallenet D."/>
            <person name="Carro L."/>
            <person name="Coll P."/>
            <person name="Trujillo M.E."/>
        </authorList>
    </citation>
    <scope>NUCLEOTIDE SEQUENCE [LARGE SCALE GENOMIC DNA]</scope>
    <source>
        <strain evidence="2">Lupac 08</strain>
    </source>
</reference>
<comment type="caution">
    <text evidence="1">The sequence shown here is derived from an EMBL/GenBank/DDBJ whole genome shotgun (WGS) entry which is preliminary data.</text>
</comment>
<evidence type="ECO:0000313" key="1">
    <source>
        <dbReference type="EMBL" id="CCH16964.1"/>
    </source>
</evidence>
<sequence>MPDDLVLRDPWWDLRAPGDAEQQQTQAVSNELLREVSPGHPLYGLAVTVIARSEAHDDVLVKVGSRWALVHLTWSGQPETPPWPTCTIFGSATDVERATALD</sequence>
<evidence type="ECO:0000313" key="2">
    <source>
        <dbReference type="Proteomes" id="UP000003448"/>
    </source>
</evidence>
<gene>
    <name evidence="1" type="ORF">MILUP08_41881</name>
</gene>
<proteinExistence type="predicted"/>
<dbReference type="eggNOG" id="ENOG5032KJC">
    <property type="taxonomic scope" value="Bacteria"/>
</dbReference>
<protein>
    <submittedName>
        <fullName evidence="1">Uncharacterized protein</fullName>
    </submittedName>
</protein>
<dbReference type="AlphaFoldDB" id="I0KZG7"/>
<dbReference type="Proteomes" id="UP000003448">
    <property type="component" value="Unassembled WGS sequence"/>
</dbReference>
<name>I0KZG7_9ACTN</name>
<keyword evidence="2" id="KW-1185">Reference proteome</keyword>